<dbReference type="STRING" id="56193.YP76_14765"/>
<keyword evidence="2" id="KW-1185">Reference proteome</keyword>
<dbReference type="RefSeq" id="WP_046764358.1">
    <property type="nucleotide sequence ID" value="NZ_LBIC01000006.1"/>
</dbReference>
<protein>
    <submittedName>
        <fullName evidence="1">Pyridoxamine 5'-phosphate oxidase</fullName>
    </submittedName>
</protein>
<gene>
    <name evidence="1" type="ORF">YP76_14765</name>
</gene>
<dbReference type="InterPro" id="IPR012349">
    <property type="entry name" value="Split_barrel_FMN-bd"/>
</dbReference>
<comment type="caution">
    <text evidence="1">The sequence shown here is derived from an EMBL/GenBank/DDBJ whole genome shotgun (WGS) entry which is preliminary data.</text>
</comment>
<dbReference type="SUPFAM" id="SSF50475">
    <property type="entry name" value="FMN-binding split barrel"/>
    <property type="match status" value="1"/>
</dbReference>
<organism evidence="1 2">
    <name type="scientific">Sphingobium chungbukense</name>
    <dbReference type="NCBI Taxonomy" id="56193"/>
    <lineage>
        <taxon>Bacteria</taxon>
        <taxon>Pseudomonadati</taxon>
        <taxon>Pseudomonadota</taxon>
        <taxon>Alphaproteobacteria</taxon>
        <taxon>Sphingomonadales</taxon>
        <taxon>Sphingomonadaceae</taxon>
        <taxon>Sphingobium</taxon>
    </lineage>
</organism>
<name>A0A0M3ART3_9SPHN</name>
<accession>A0A0M3ART3</accession>
<dbReference type="Proteomes" id="UP000033874">
    <property type="component" value="Unassembled WGS sequence"/>
</dbReference>
<proteinExistence type="predicted"/>
<dbReference type="AlphaFoldDB" id="A0A0M3ART3"/>
<evidence type="ECO:0000313" key="1">
    <source>
        <dbReference type="EMBL" id="KKW91631.1"/>
    </source>
</evidence>
<reference evidence="1 2" key="1">
    <citation type="submission" date="2015-04" db="EMBL/GenBank/DDBJ databases">
        <title>Genome sequence of aromatic hydrocarbons-degrading Sphingobium chungbukense DJ77.</title>
        <authorList>
            <person name="Kim Y.-C."/>
            <person name="Chae J.-C."/>
        </authorList>
    </citation>
    <scope>NUCLEOTIDE SEQUENCE [LARGE SCALE GENOMIC DNA]</scope>
    <source>
        <strain evidence="1 2">DJ77</strain>
    </source>
</reference>
<sequence>MMLDDTIVAFLHRPLMCILAGSDASGRPAAGRGIGVMVSDDRETLGIILSAWHYSALANAVAQTGKLAATFVSPCDYVTYQFKGRTHLREAGPADLARAETFIADATASLSALGVPRGIIPQWMTTRDARVAMLAVAECYVQTPGPHAGMRADAANGAPTL</sequence>
<dbReference type="Gene3D" id="2.30.110.10">
    <property type="entry name" value="Electron Transport, Fmn-binding Protein, Chain A"/>
    <property type="match status" value="1"/>
</dbReference>
<dbReference type="EMBL" id="LBIC01000006">
    <property type="protein sequence ID" value="KKW91631.1"/>
    <property type="molecule type" value="Genomic_DNA"/>
</dbReference>
<evidence type="ECO:0000313" key="2">
    <source>
        <dbReference type="Proteomes" id="UP000033874"/>
    </source>
</evidence>
<dbReference type="PATRIC" id="fig|56193.3.peg.3085"/>